<accession>A0A939E055</accession>
<proteinExistence type="inferred from homology"/>
<dbReference type="CDD" id="cd05254">
    <property type="entry name" value="dTDP_HR_like_SDR_e"/>
    <property type="match status" value="1"/>
</dbReference>
<sequence>MPARNTPQPGHRVFRVLVLGTGQLSIALAATKPNNVEMVVVGRETLDVGDPSVVRRSPVFRGVDAVINTAAFTAVDAAQDSAKQDEVHRVNVGAPEYIARRCASRGLPLIHVSTDYVFGAPVAGRADTAADGVVGRPLRPEDPPCPSSMYGATKLLGEQLLAAACPQASVVRTAWLYTGRALGQRHAGDFVCTMLRLAEQGVCPAVVDDQWGSPTFAPDLARWLWRLTGIKIVSRHRAVGNAFSVGDAAAIYRSATCPAAGVLHAAGEKPASWYLLAREVFAAAGYDPDRVCATTTANYPRPAPRPAWSVLATSRDVVDVPVAGFTDRVRTAVTKTCPRPATLW</sequence>
<protein>
    <recommendedName>
        <fullName evidence="2">dTDP-4-dehydrorhamnose reductase</fullName>
        <ecNumber evidence="2">1.1.1.133</ecNumber>
    </recommendedName>
</protein>
<dbReference type="GO" id="GO:0005829">
    <property type="term" value="C:cytosol"/>
    <property type="evidence" value="ECO:0007669"/>
    <property type="project" value="TreeGrafter"/>
</dbReference>
<name>A0A939E055_9CORY</name>
<dbReference type="GO" id="GO:0019305">
    <property type="term" value="P:dTDP-rhamnose biosynthetic process"/>
    <property type="evidence" value="ECO:0007669"/>
    <property type="project" value="TreeGrafter"/>
</dbReference>
<evidence type="ECO:0000313" key="5">
    <source>
        <dbReference type="Proteomes" id="UP000664332"/>
    </source>
</evidence>
<evidence type="ECO:0000256" key="1">
    <source>
        <dbReference type="ARBA" id="ARBA00010944"/>
    </source>
</evidence>
<comment type="caution">
    <text evidence="4">The sequence shown here is derived from an EMBL/GenBank/DDBJ whole genome shotgun (WGS) entry which is preliminary data.</text>
</comment>
<gene>
    <name evidence="4" type="ORF">JZY06_07650</name>
</gene>
<evidence type="ECO:0000256" key="2">
    <source>
        <dbReference type="RuleBase" id="RU364082"/>
    </source>
</evidence>
<dbReference type="Gene3D" id="3.40.50.720">
    <property type="entry name" value="NAD(P)-binding Rossmann-like Domain"/>
    <property type="match status" value="1"/>
</dbReference>
<keyword evidence="5" id="KW-1185">Reference proteome</keyword>
<dbReference type="PANTHER" id="PTHR10491">
    <property type="entry name" value="DTDP-4-DEHYDRORHAMNOSE REDUCTASE"/>
    <property type="match status" value="1"/>
</dbReference>
<dbReference type="RefSeq" id="WP_207278971.1">
    <property type="nucleotide sequence ID" value="NZ_JAFLEQ010000014.1"/>
</dbReference>
<dbReference type="PANTHER" id="PTHR10491:SF4">
    <property type="entry name" value="METHIONINE ADENOSYLTRANSFERASE 2 SUBUNIT BETA"/>
    <property type="match status" value="1"/>
</dbReference>
<dbReference type="AlphaFoldDB" id="A0A939E055"/>
<dbReference type="InterPro" id="IPR005913">
    <property type="entry name" value="dTDP_dehydrorham_reduct"/>
</dbReference>
<dbReference type="Pfam" id="PF04321">
    <property type="entry name" value="RmlD_sub_bind"/>
    <property type="match status" value="1"/>
</dbReference>
<feature type="domain" description="RmlD-like substrate binding" evidence="3">
    <location>
        <begin position="15"/>
        <end position="315"/>
    </location>
</feature>
<dbReference type="GO" id="GO:0008831">
    <property type="term" value="F:dTDP-4-dehydrorhamnose reductase activity"/>
    <property type="evidence" value="ECO:0007669"/>
    <property type="project" value="UniProtKB-EC"/>
</dbReference>
<comment type="pathway">
    <text evidence="2">Carbohydrate biosynthesis; dTDP-L-rhamnose biosynthesis.</text>
</comment>
<keyword evidence="2" id="KW-0521">NADP</keyword>
<dbReference type="Gene3D" id="3.90.25.10">
    <property type="entry name" value="UDP-galactose 4-epimerase, domain 1"/>
    <property type="match status" value="1"/>
</dbReference>
<dbReference type="EC" id="1.1.1.133" evidence="2"/>
<organism evidence="4 5">
    <name type="scientific">Corynebacterium mendelii</name>
    <dbReference type="NCBI Taxonomy" id="2765362"/>
    <lineage>
        <taxon>Bacteria</taxon>
        <taxon>Bacillati</taxon>
        <taxon>Actinomycetota</taxon>
        <taxon>Actinomycetes</taxon>
        <taxon>Mycobacteriales</taxon>
        <taxon>Corynebacteriaceae</taxon>
        <taxon>Corynebacterium</taxon>
    </lineage>
</organism>
<comment type="function">
    <text evidence="2">Catalyzes the reduction of dTDP-6-deoxy-L-lyxo-4-hexulose to yield dTDP-L-rhamnose.</text>
</comment>
<evidence type="ECO:0000259" key="3">
    <source>
        <dbReference type="Pfam" id="PF04321"/>
    </source>
</evidence>
<dbReference type="Proteomes" id="UP000664332">
    <property type="component" value="Unassembled WGS sequence"/>
</dbReference>
<evidence type="ECO:0000313" key="4">
    <source>
        <dbReference type="EMBL" id="MBN9644484.1"/>
    </source>
</evidence>
<dbReference type="InterPro" id="IPR036291">
    <property type="entry name" value="NAD(P)-bd_dom_sf"/>
</dbReference>
<reference evidence="4" key="1">
    <citation type="submission" date="2021-03" db="EMBL/GenBank/DDBJ databases">
        <authorList>
            <person name="Sun Q."/>
        </authorList>
    </citation>
    <scope>NUCLEOTIDE SEQUENCE</scope>
    <source>
        <strain evidence="4">CCM 8862</strain>
    </source>
</reference>
<dbReference type="InterPro" id="IPR029903">
    <property type="entry name" value="RmlD-like-bd"/>
</dbReference>
<dbReference type="SUPFAM" id="SSF51735">
    <property type="entry name" value="NAD(P)-binding Rossmann-fold domains"/>
    <property type="match status" value="1"/>
</dbReference>
<comment type="similarity">
    <text evidence="1 2">Belongs to the dTDP-4-dehydrorhamnose reductase family.</text>
</comment>
<keyword evidence="2" id="KW-0560">Oxidoreductase</keyword>
<dbReference type="EMBL" id="JAFLEQ010000014">
    <property type="protein sequence ID" value="MBN9644484.1"/>
    <property type="molecule type" value="Genomic_DNA"/>
</dbReference>